<dbReference type="InterPro" id="IPR034182">
    <property type="entry name" value="Kexin/furin"/>
</dbReference>
<dbReference type="InterPro" id="IPR022398">
    <property type="entry name" value="Peptidase_S8_His-AS"/>
</dbReference>
<feature type="compositionally biased region" description="Low complexity" evidence="11">
    <location>
        <begin position="1169"/>
        <end position="1185"/>
    </location>
</feature>
<dbReference type="FunFam" id="3.40.50.200:FF:000001">
    <property type="entry name" value="Furin 2, isoform B"/>
    <property type="match status" value="1"/>
</dbReference>
<evidence type="ECO:0000256" key="6">
    <source>
        <dbReference type="ARBA" id="ARBA00023145"/>
    </source>
</evidence>
<comment type="caution">
    <text evidence="14">The sequence shown here is derived from an EMBL/GenBank/DDBJ whole genome shotgun (WGS) entry which is preliminary data.</text>
</comment>
<accession>A0A267H0M8</accession>
<keyword evidence="4 9" id="KW-0378">Hydrolase</keyword>
<dbReference type="InterPro" id="IPR023827">
    <property type="entry name" value="Peptidase_S8_Asp-AS"/>
</dbReference>
<dbReference type="Gene3D" id="3.40.50.200">
    <property type="entry name" value="Peptidase S8/S53 domain"/>
    <property type="match status" value="1"/>
</dbReference>
<dbReference type="PROSITE" id="PS00137">
    <property type="entry name" value="SUBTILASE_HIS"/>
    <property type="match status" value="1"/>
</dbReference>
<feature type="region of interest" description="Disordered" evidence="11">
    <location>
        <begin position="1169"/>
        <end position="1231"/>
    </location>
</feature>
<protein>
    <recommendedName>
        <fullName evidence="13">P/Homo B domain-containing protein</fullName>
    </recommendedName>
</protein>
<dbReference type="PANTHER" id="PTHR42884:SF3">
    <property type="entry name" value="FURIN-LIKE PROTEASE 1, ISOFORMS 1_1-X_2"/>
    <property type="match status" value="1"/>
</dbReference>
<evidence type="ECO:0000256" key="2">
    <source>
        <dbReference type="ARBA" id="ARBA00022685"/>
    </source>
</evidence>
<dbReference type="PROSITE" id="PS51892">
    <property type="entry name" value="SUBTILASE"/>
    <property type="match status" value="1"/>
</dbReference>
<evidence type="ECO:0000256" key="10">
    <source>
        <dbReference type="RuleBase" id="RU003355"/>
    </source>
</evidence>
<evidence type="ECO:0000313" key="15">
    <source>
        <dbReference type="Proteomes" id="UP000215902"/>
    </source>
</evidence>
<name>A0A267H0M8_9PLAT</name>
<comment type="similarity">
    <text evidence="9 10">Belongs to the peptidase S8 family.</text>
</comment>
<evidence type="ECO:0000256" key="12">
    <source>
        <dbReference type="SAM" id="Phobius"/>
    </source>
</evidence>
<feature type="active site" description="Charge relay system" evidence="8 9">
    <location>
        <position position="230"/>
    </location>
</feature>
<dbReference type="InterPro" id="IPR015500">
    <property type="entry name" value="Peptidase_S8_subtilisin-rel"/>
</dbReference>
<dbReference type="GO" id="GO:0016486">
    <property type="term" value="P:peptide hormone processing"/>
    <property type="evidence" value="ECO:0007669"/>
    <property type="project" value="TreeGrafter"/>
</dbReference>
<evidence type="ECO:0000256" key="3">
    <source>
        <dbReference type="ARBA" id="ARBA00022729"/>
    </source>
</evidence>
<dbReference type="InterPro" id="IPR036852">
    <property type="entry name" value="Peptidase_S8/S53_dom_sf"/>
</dbReference>
<dbReference type="AlphaFoldDB" id="A0A267H0M8"/>
<dbReference type="InterPro" id="IPR000209">
    <property type="entry name" value="Peptidase_S8/S53_dom"/>
</dbReference>
<keyword evidence="12" id="KW-0812">Transmembrane</keyword>
<evidence type="ECO:0000256" key="11">
    <source>
        <dbReference type="SAM" id="MobiDB-lite"/>
    </source>
</evidence>
<dbReference type="Gene3D" id="3.30.70.850">
    <property type="entry name" value="Peptidase S8, pro-domain"/>
    <property type="match status" value="1"/>
</dbReference>
<keyword evidence="1 9" id="KW-0645">Protease</keyword>
<organism evidence="14 15">
    <name type="scientific">Macrostomum lignano</name>
    <dbReference type="NCBI Taxonomy" id="282301"/>
    <lineage>
        <taxon>Eukaryota</taxon>
        <taxon>Metazoa</taxon>
        <taxon>Spiralia</taxon>
        <taxon>Lophotrochozoa</taxon>
        <taxon>Platyhelminthes</taxon>
        <taxon>Rhabditophora</taxon>
        <taxon>Macrostomorpha</taxon>
        <taxon>Macrostomida</taxon>
        <taxon>Macrostomidae</taxon>
        <taxon>Macrostomum</taxon>
    </lineage>
</organism>
<dbReference type="SMART" id="SM00261">
    <property type="entry name" value="FU"/>
    <property type="match status" value="5"/>
</dbReference>
<keyword evidence="15" id="KW-1185">Reference proteome</keyword>
<feature type="active site" description="Charge relay system" evidence="8 9">
    <location>
        <position position="189"/>
    </location>
</feature>
<dbReference type="InterPro" id="IPR002884">
    <property type="entry name" value="P_dom"/>
</dbReference>
<feature type="domain" description="P/Homo B" evidence="13">
    <location>
        <begin position="481"/>
        <end position="623"/>
    </location>
</feature>
<sequence>QVANFKHSHPMEYWGLNKIIRHTDLLATALLIVTIVEFRPALCQQALDLNAQNLLAVELLQPSDAATVAAVHGCQVVRHLNLINHFALMRCSRLGINKKYKNNDNTTNRITHRIRRHALVVWAEPQVAKQRVKRDFGTTISADYLFFNDPFYSQQWYLQSGALGGHDLDVRSVWSMGYSGKGLVVSILDDGIEHWHSDLKDNYDPDASYDINGHDADPAPRDTPTNVNRHGTRCAGEVAATANNGVCSVGIAFDARIGGVRMLDGPITDSVEAESLSHNQGHIDIYSASWGPDDDGRTVDGPGRLAKQAFLKGVSSGRNGLGNIFVWASGNGGHKSDSCACDGYTNSVYTLSVSSITQRNSKPWYLEECASTLAATYSSGGHNDKQVVTTDLRGQCTSTHTGTSASAPIAAAIVALVLQANSNLTWRDVQHITVVGANSGDFLFDAEWLRNQAGLRHSRRYGFGLMSAARMVALARLWARQVPQMLRCQCDPVVANQQVPVQGALSISVVVSSGGCSCNGGKGKTVRVLESVQLHLDASYSNRGQLQVTLISPGGTKSMLLTPRLYDNHNGDCGFQAWPLMSVQFWRESPIGKWQILVENRGSPSNHGRVATATLVLYGTEAEPIQLRRPNPPMPDWLLPWSSVMLSEPGGSIGCHRLCADNDNCTGSGPDHCHQCRHFYRSSGDGVGGVCVESCRTDDGEYADTANRICRPCHSACRVCRVPGNTVGNKRGGDCLACRSHAVSLLGNSSSIETAADLVACMPAGSICPARYYSVATTGVDKLSAAACAPCPVGCAACSGFNGASRTASRLRANCSSCQPGYLLLEPSGVCYAGRDCPMGHWLASSGVCLACSDSECRLCSSIFDKNNAECLSCRAPLMLSRSDGRCIDPVANAVSCPSEFDGCSMCLPDVGICGLCQPDRFMDFSDGLDGANGANGRCLKECPAERPYACQVSFGNSMVSGQCFALPCSRVSLPGPCPLGQFASATAGMIEQLSNNKNYSTSIMCLPCHSSCRTCSGPEASNCTSCRQGYACLSKHTGHCLVCGYSADCDPVSNDGICLTEEADKNNSADWNLLKTTVSPKNKPDDTVVTPFRLSPVHAVYGFAVGIVTIVIICLVGYCYCAGTDGGVRGSYGVSGSDGSRNGGGNAVSGAGIGLGNSGAGGGGVKCSYSQVSQSSPSSSPERSGLYKHHHQKHQRVVVCAQDSQSSSPSISPSPDPLASPEKYQTSLRL</sequence>
<feature type="active site" description="Charge relay system" evidence="8 9">
    <location>
        <position position="404"/>
    </location>
</feature>
<dbReference type="PRINTS" id="PR00723">
    <property type="entry name" value="SUBTILISIN"/>
</dbReference>
<keyword evidence="5 9" id="KW-0720">Serine protease</keyword>
<dbReference type="PROSITE" id="PS51829">
    <property type="entry name" value="P_HOMO_B"/>
    <property type="match status" value="1"/>
</dbReference>
<feature type="compositionally biased region" description="Basic residues" evidence="11">
    <location>
        <begin position="1187"/>
        <end position="1197"/>
    </location>
</feature>
<dbReference type="PROSITE" id="PS00138">
    <property type="entry name" value="SUBTILASE_SER"/>
    <property type="match status" value="1"/>
</dbReference>
<dbReference type="InterPro" id="IPR006212">
    <property type="entry name" value="Furin_repeat"/>
</dbReference>
<keyword evidence="12" id="KW-0472">Membrane</keyword>
<dbReference type="EMBL" id="NIVC01000095">
    <property type="protein sequence ID" value="PAA91089.1"/>
    <property type="molecule type" value="Genomic_DNA"/>
</dbReference>
<feature type="transmembrane region" description="Helical" evidence="12">
    <location>
        <begin position="1100"/>
        <end position="1122"/>
    </location>
</feature>
<keyword evidence="3" id="KW-0732">Signal</keyword>
<keyword evidence="2" id="KW-0165">Cleavage on pair of basic residues</keyword>
<dbReference type="STRING" id="282301.A0A267H0M8"/>
<feature type="non-terminal residue" evidence="14">
    <location>
        <position position="1"/>
    </location>
</feature>
<dbReference type="InterPro" id="IPR008979">
    <property type="entry name" value="Galactose-bd-like_sf"/>
</dbReference>
<gene>
    <name evidence="14" type="ORF">BOX15_Mlig031194g2</name>
</gene>
<evidence type="ECO:0000313" key="14">
    <source>
        <dbReference type="EMBL" id="PAA91089.1"/>
    </source>
</evidence>
<dbReference type="GO" id="GO:0004252">
    <property type="term" value="F:serine-type endopeptidase activity"/>
    <property type="evidence" value="ECO:0007669"/>
    <property type="project" value="UniProtKB-UniRule"/>
</dbReference>
<dbReference type="Proteomes" id="UP000215902">
    <property type="component" value="Unassembled WGS sequence"/>
</dbReference>
<dbReference type="PANTHER" id="PTHR42884">
    <property type="entry name" value="PROPROTEIN CONVERTASE SUBTILISIN/KEXIN-RELATED"/>
    <property type="match status" value="1"/>
</dbReference>
<dbReference type="InterPro" id="IPR023828">
    <property type="entry name" value="Peptidase_S8_Ser-AS"/>
</dbReference>
<evidence type="ECO:0000259" key="13">
    <source>
        <dbReference type="PROSITE" id="PS51829"/>
    </source>
</evidence>
<dbReference type="Gene3D" id="2.60.120.260">
    <property type="entry name" value="Galactose-binding domain-like"/>
    <property type="match status" value="1"/>
</dbReference>
<evidence type="ECO:0000256" key="5">
    <source>
        <dbReference type="ARBA" id="ARBA00022825"/>
    </source>
</evidence>
<dbReference type="SUPFAM" id="SSF52743">
    <property type="entry name" value="Subtilisin-like"/>
    <property type="match status" value="1"/>
</dbReference>
<keyword evidence="7" id="KW-0325">Glycoprotein</keyword>
<dbReference type="InterPro" id="IPR009030">
    <property type="entry name" value="Growth_fac_rcpt_cys_sf"/>
</dbReference>
<evidence type="ECO:0000256" key="7">
    <source>
        <dbReference type="ARBA" id="ARBA00023180"/>
    </source>
</evidence>
<dbReference type="CDD" id="cd00064">
    <property type="entry name" value="FU"/>
    <property type="match status" value="2"/>
</dbReference>
<dbReference type="SUPFAM" id="SSF57184">
    <property type="entry name" value="Growth factor receptor domain"/>
    <property type="match status" value="3"/>
</dbReference>
<proteinExistence type="inferred from homology"/>
<dbReference type="Pfam" id="PF01483">
    <property type="entry name" value="P_proprotein"/>
    <property type="match status" value="1"/>
</dbReference>
<dbReference type="Pfam" id="PF00082">
    <property type="entry name" value="Peptidase_S8"/>
    <property type="match status" value="1"/>
</dbReference>
<evidence type="ECO:0000256" key="9">
    <source>
        <dbReference type="PROSITE-ProRule" id="PRU01240"/>
    </source>
</evidence>
<dbReference type="GO" id="GO:0000139">
    <property type="term" value="C:Golgi membrane"/>
    <property type="evidence" value="ECO:0007669"/>
    <property type="project" value="TreeGrafter"/>
</dbReference>
<reference evidence="14 15" key="1">
    <citation type="submission" date="2017-06" db="EMBL/GenBank/DDBJ databases">
        <title>A platform for efficient transgenesis in Macrostomum lignano, a flatworm model organism for stem cell research.</title>
        <authorList>
            <person name="Berezikov E."/>
        </authorList>
    </citation>
    <scope>NUCLEOTIDE SEQUENCE [LARGE SCALE GENOMIC DNA]</scope>
    <source>
        <strain evidence="14">DV1</strain>
        <tissue evidence="14">Whole organism</tissue>
    </source>
</reference>
<dbReference type="PROSITE" id="PS00136">
    <property type="entry name" value="SUBTILASE_ASP"/>
    <property type="match status" value="1"/>
</dbReference>
<dbReference type="OrthoDB" id="300641at2759"/>
<dbReference type="GO" id="GO:0005802">
    <property type="term" value="C:trans-Golgi network"/>
    <property type="evidence" value="ECO:0007669"/>
    <property type="project" value="TreeGrafter"/>
</dbReference>
<dbReference type="SUPFAM" id="SSF49785">
    <property type="entry name" value="Galactose-binding domain-like"/>
    <property type="match status" value="1"/>
</dbReference>
<dbReference type="CDD" id="cd04059">
    <property type="entry name" value="Peptidases_S8_Protein_convertases_Kexins_Furin-like"/>
    <property type="match status" value="1"/>
</dbReference>
<keyword evidence="12" id="KW-1133">Transmembrane helix</keyword>
<dbReference type="InterPro" id="IPR038466">
    <property type="entry name" value="S8_pro-domain_sf"/>
</dbReference>
<evidence type="ECO:0000256" key="1">
    <source>
        <dbReference type="ARBA" id="ARBA00022670"/>
    </source>
</evidence>
<dbReference type="Gene3D" id="2.10.220.10">
    <property type="entry name" value="Hormone Receptor, Insulin-like Growth Factor Receptor 1, Chain A, domain 2"/>
    <property type="match status" value="2"/>
</dbReference>
<keyword evidence="6" id="KW-0865">Zymogen</keyword>
<evidence type="ECO:0000256" key="4">
    <source>
        <dbReference type="ARBA" id="ARBA00022801"/>
    </source>
</evidence>
<evidence type="ECO:0000256" key="8">
    <source>
        <dbReference type="PIRSR" id="PIRSR615500-1"/>
    </source>
</evidence>